<accession>A0ABN2T2J1</accession>
<dbReference type="EMBL" id="BAAAPC010000009">
    <property type="protein sequence ID" value="GAA1996675.1"/>
    <property type="molecule type" value="Genomic_DNA"/>
</dbReference>
<reference evidence="1 2" key="1">
    <citation type="journal article" date="2019" name="Int. J. Syst. Evol. Microbiol.">
        <title>The Global Catalogue of Microorganisms (GCM) 10K type strain sequencing project: providing services to taxonomists for standard genome sequencing and annotation.</title>
        <authorList>
            <consortium name="The Broad Institute Genomics Platform"/>
            <consortium name="The Broad Institute Genome Sequencing Center for Infectious Disease"/>
            <person name="Wu L."/>
            <person name="Ma J."/>
        </authorList>
    </citation>
    <scope>NUCLEOTIDE SEQUENCE [LARGE SCALE GENOMIC DNA]</scope>
    <source>
        <strain evidence="1 2">JCM 15313</strain>
    </source>
</reference>
<evidence type="ECO:0000313" key="2">
    <source>
        <dbReference type="Proteomes" id="UP001501585"/>
    </source>
</evidence>
<proteinExistence type="predicted"/>
<gene>
    <name evidence="1" type="ORF">GCM10009799_24480</name>
</gene>
<keyword evidence="2" id="KW-1185">Reference proteome</keyword>
<dbReference type="Proteomes" id="UP001501585">
    <property type="component" value="Unassembled WGS sequence"/>
</dbReference>
<evidence type="ECO:0008006" key="3">
    <source>
        <dbReference type="Google" id="ProtNLM"/>
    </source>
</evidence>
<name>A0ABN2T2J1_9ACTN</name>
<protein>
    <recommendedName>
        <fullName evidence="3">Methyltransferase</fullName>
    </recommendedName>
</protein>
<evidence type="ECO:0000313" key="1">
    <source>
        <dbReference type="EMBL" id="GAA1996675.1"/>
    </source>
</evidence>
<organism evidence="1 2">
    <name type="scientific">Nocardiopsis rhodophaea</name>
    <dbReference type="NCBI Taxonomy" id="280238"/>
    <lineage>
        <taxon>Bacteria</taxon>
        <taxon>Bacillati</taxon>
        <taxon>Actinomycetota</taxon>
        <taxon>Actinomycetes</taxon>
        <taxon>Streptosporangiales</taxon>
        <taxon>Nocardiopsidaceae</taxon>
        <taxon>Nocardiopsis</taxon>
    </lineage>
</organism>
<comment type="caution">
    <text evidence="1">The sequence shown here is derived from an EMBL/GenBank/DDBJ whole genome shotgun (WGS) entry which is preliminary data.</text>
</comment>
<sequence length="134" mass="14981">MGPIGARDADYAMMGWHPEVPELGAWMALYQRVARRDGGEPNAGRRLLSWVRRAGLTDVTCTTSTWCYATPDERAWWSEVWSQRITSSGLAAQALGEGLATADDLQRIADGWRAWGRAEDGWFTIVHGEVRCRV</sequence>